<sequence length="361" mass="40653">MKKHSILIVVLLSVFFSSCTEKKKTESKSSEPLNLGEMIQPVPSHAVLKDSAYNIWGASMVQTEDGVCHLFYTQWPFETGFRGWLKHSDIVYATSNSPTGPYTPQKTILTGFGKGHWNDEAAHNPHIKKFGDKYYLYFISHRKEDLGLSDWMNHIFTQRIGVAVADHPAGPWAVLPEPLIDYQEGKPAHGYMVNPSVCQTPDGNYLMMFKARKPGAETSGKFDPIHCLAIAPTPTGPFTIADETLLTEATAEDPFLWYQNGKYYSVVKDMYKHYTGAKSLALFESEDGLNWGPSQNIMISKTEIIWENGDTTKLQNLERPQIWFDKDGNPAVLFCAAREITEEGGLEKPTYNVHIPLKKIE</sequence>
<keyword evidence="4" id="KW-1185">Reference proteome</keyword>
<accession>A0A9X3FCU1</accession>
<organism evidence="3 4">
    <name type="scientific">Draconibacterium aestuarii</name>
    <dbReference type="NCBI Taxonomy" id="2998507"/>
    <lineage>
        <taxon>Bacteria</taxon>
        <taxon>Pseudomonadati</taxon>
        <taxon>Bacteroidota</taxon>
        <taxon>Bacteroidia</taxon>
        <taxon>Marinilabiliales</taxon>
        <taxon>Prolixibacteraceae</taxon>
        <taxon>Draconibacterium</taxon>
    </lineage>
</organism>
<dbReference type="GO" id="GO:0016787">
    <property type="term" value="F:hydrolase activity"/>
    <property type="evidence" value="ECO:0007669"/>
    <property type="project" value="UniProtKB-KW"/>
</dbReference>
<proteinExistence type="predicted"/>
<protein>
    <submittedName>
        <fullName evidence="3">Glycoside hydrolase family protein</fullName>
    </submittedName>
</protein>
<reference evidence="3" key="1">
    <citation type="submission" date="2022-11" db="EMBL/GenBank/DDBJ databases">
        <title>Marilongibacter aestuarii gen. nov., sp. nov., isolated from tidal flat sediment.</title>
        <authorList>
            <person name="Jiayan W."/>
        </authorList>
    </citation>
    <scope>NUCLEOTIDE SEQUENCE</scope>
    <source>
        <strain evidence="3">Z1-6</strain>
    </source>
</reference>
<comment type="caution">
    <text evidence="3">The sequence shown here is derived from an EMBL/GenBank/DDBJ whole genome shotgun (WGS) entry which is preliminary data.</text>
</comment>
<dbReference type="RefSeq" id="WP_343335141.1">
    <property type="nucleotide sequence ID" value="NZ_JAPOHD010000064.1"/>
</dbReference>
<name>A0A9X3FCU1_9BACT</name>
<evidence type="ECO:0000313" key="3">
    <source>
        <dbReference type="EMBL" id="MCY1722816.1"/>
    </source>
</evidence>
<evidence type="ECO:0000313" key="4">
    <source>
        <dbReference type="Proteomes" id="UP001145087"/>
    </source>
</evidence>
<keyword evidence="3" id="KW-0378">Hydrolase</keyword>
<keyword evidence="1" id="KW-0858">Xylan degradation</keyword>
<dbReference type="Gene3D" id="2.115.10.20">
    <property type="entry name" value="Glycosyl hydrolase domain, family 43"/>
    <property type="match status" value="1"/>
</dbReference>
<dbReference type="PANTHER" id="PTHR43772:SF2">
    <property type="entry name" value="PUTATIVE (AFU_ORTHOLOGUE AFUA_2G04480)-RELATED"/>
    <property type="match status" value="1"/>
</dbReference>
<evidence type="ECO:0000256" key="1">
    <source>
        <dbReference type="ARBA" id="ARBA00022651"/>
    </source>
</evidence>
<evidence type="ECO:0000256" key="2">
    <source>
        <dbReference type="ARBA" id="ARBA00023277"/>
    </source>
</evidence>
<dbReference type="InterPro" id="IPR023296">
    <property type="entry name" value="Glyco_hydro_beta-prop_sf"/>
</dbReference>
<keyword evidence="2" id="KW-0119">Carbohydrate metabolism</keyword>
<dbReference type="CDD" id="cd08994">
    <property type="entry name" value="GH43_62_32_68_117_130-like"/>
    <property type="match status" value="1"/>
</dbReference>
<keyword evidence="1" id="KW-0624">Polysaccharide degradation</keyword>
<dbReference type="Proteomes" id="UP001145087">
    <property type="component" value="Unassembled WGS sequence"/>
</dbReference>
<dbReference type="SUPFAM" id="SSF75005">
    <property type="entry name" value="Arabinanase/levansucrase/invertase"/>
    <property type="match status" value="2"/>
</dbReference>
<dbReference type="AlphaFoldDB" id="A0A9X3FCU1"/>
<dbReference type="InterPro" id="IPR052176">
    <property type="entry name" value="Glycosyl_Hydrlase_43_Enz"/>
</dbReference>
<gene>
    <name evidence="3" type="ORF">OU798_20885</name>
</gene>
<dbReference type="PANTHER" id="PTHR43772">
    <property type="entry name" value="ENDO-1,4-BETA-XYLANASE"/>
    <property type="match status" value="1"/>
</dbReference>
<dbReference type="GO" id="GO:0045493">
    <property type="term" value="P:xylan catabolic process"/>
    <property type="evidence" value="ECO:0007669"/>
    <property type="project" value="UniProtKB-KW"/>
</dbReference>
<dbReference type="PROSITE" id="PS51257">
    <property type="entry name" value="PROKAR_LIPOPROTEIN"/>
    <property type="match status" value="1"/>
</dbReference>
<dbReference type="EMBL" id="JAPOHD010000064">
    <property type="protein sequence ID" value="MCY1722816.1"/>
    <property type="molecule type" value="Genomic_DNA"/>
</dbReference>